<evidence type="ECO:0000313" key="1">
    <source>
        <dbReference type="EMBL" id="CAG6690678.1"/>
    </source>
</evidence>
<sequence length="111" mass="13082">MQKGNQENAKRLEDSSFSIAVDMLLRRATSEYIIYKYKYTTPVNHCCNSNVINNVFSFQIRNLQPFHFSNSSAVKYVYQRHQCPLLRSYNSIYSINTLGYKFGTKYQNSRK</sequence>
<protein>
    <submittedName>
        <fullName evidence="1">Uncharacterized protein</fullName>
    </submittedName>
</protein>
<organism evidence="1">
    <name type="scientific">Cacopsylla melanoneura</name>
    <dbReference type="NCBI Taxonomy" id="428564"/>
    <lineage>
        <taxon>Eukaryota</taxon>
        <taxon>Metazoa</taxon>
        <taxon>Ecdysozoa</taxon>
        <taxon>Arthropoda</taxon>
        <taxon>Hexapoda</taxon>
        <taxon>Insecta</taxon>
        <taxon>Pterygota</taxon>
        <taxon>Neoptera</taxon>
        <taxon>Paraneoptera</taxon>
        <taxon>Hemiptera</taxon>
        <taxon>Sternorrhyncha</taxon>
        <taxon>Psylloidea</taxon>
        <taxon>Psyllidae</taxon>
        <taxon>Psyllinae</taxon>
        <taxon>Cacopsylla</taxon>
    </lineage>
</organism>
<dbReference type="AlphaFoldDB" id="A0A8D8XCR6"/>
<accession>A0A8D8XCR6</accession>
<reference evidence="1" key="1">
    <citation type="submission" date="2021-05" db="EMBL/GenBank/DDBJ databases">
        <authorList>
            <person name="Alioto T."/>
            <person name="Alioto T."/>
            <person name="Gomez Garrido J."/>
        </authorList>
    </citation>
    <scope>NUCLEOTIDE SEQUENCE</scope>
</reference>
<dbReference type="EMBL" id="HBUF01298816">
    <property type="protein sequence ID" value="CAG6690678.1"/>
    <property type="molecule type" value="Transcribed_RNA"/>
</dbReference>
<name>A0A8D8XCR6_9HEMI</name>
<proteinExistence type="predicted"/>